<feature type="compositionally biased region" description="Low complexity" evidence="1">
    <location>
        <begin position="17"/>
        <end position="31"/>
    </location>
</feature>
<name>A0A0E9RGX8_ANGAN</name>
<evidence type="ECO:0000256" key="1">
    <source>
        <dbReference type="SAM" id="MobiDB-lite"/>
    </source>
</evidence>
<dbReference type="AlphaFoldDB" id="A0A0E9RGX8"/>
<accession>A0A0E9RGX8</accession>
<protein>
    <submittedName>
        <fullName evidence="2">Uncharacterized protein</fullName>
    </submittedName>
</protein>
<dbReference type="EMBL" id="GBXM01080520">
    <property type="protein sequence ID" value="JAH28057.1"/>
    <property type="molecule type" value="Transcribed_RNA"/>
</dbReference>
<reference evidence="2" key="2">
    <citation type="journal article" date="2015" name="Fish Shellfish Immunol.">
        <title>Early steps in the European eel (Anguilla anguilla)-Vibrio vulnificus interaction in the gills: Role of the RtxA13 toxin.</title>
        <authorList>
            <person name="Callol A."/>
            <person name="Pajuelo D."/>
            <person name="Ebbesson L."/>
            <person name="Teles M."/>
            <person name="MacKenzie S."/>
            <person name="Amaro C."/>
        </authorList>
    </citation>
    <scope>NUCLEOTIDE SEQUENCE</scope>
</reference>
<evidence type="ECO:0000313" key="2">
    <source>
        <dbReference type="EMBL" id="JAH28057.1"/>
    </source>
</evidence>
<feature type="region of interest" description="Disordered" evidence="1">
    <location>
        <begin position="1"/>
        <end position="37"/>
    </location>
</feature>
<proteinExistence type="predicted"/>
<organism evidence="2">
    <name type="scientific">Anguilla anguilla</name>
    <name type="common">European freshwater eel</name>
    <name type="synonym">Muraena anguilla</name>
    <dbReference type="NCBI Taxonomy" id="7936"/>
    <lineage>
        <taxon>Eukaryota</taxon>
        <taxon>Metazoa</taxon>
        <taxon>Chordata</taxon>
        <taxon>Craniata</taxon>
        <taxon>Vertebrata</taxon>
        <taxon>Euteleostomi</taxon>
        <taxon>Actinopterygii</taxon>
        <taxon>Neopterygii</taxon>
        <taxon>Teleostei</taxon>
        <taxon>Anguilliformes</taxon>
        <taxon>Anguillidae</taxon>
        <taxon>Anguilla</taxon>
    </lineage>
</organism>
<reference evidence="2" key="1">
    <citation type="submission" date="2014-11" db="EMBL/GenBank/DDBJ databases">
        <authorList>
            <person name="Amaro Gonzalez C."/>
        </authorList>
    </citation>
    <scope>NUCLEOTIDE SEQUENCE</scope>
</reference>
<sequence>MDAISTLPAGSMQTQRQVQPVWPQVPSASSVLQPEQL</sequence>